<organism evidence="2 3">
    <name type="scientific">Flemingia macrophylla</name>
    <dbReference type="NCBI Taxonomy" id="520843"/>
    <lineage>
        <taxon>Eukaryota</taxon>
        <taxon>Viridiplantae</taxon>
        <taxon>Streptophyta</taxon>
        <taxon>Embryophyta</taxon>
        <taxon>Tracheophyta</taxon>
        <taxon>Spermatophyta</taxon>
        <taxon>Magnoliopsida</taxon>
        <taxon>eudicotyledons</taxon>
        <taxon>Gunneridae</taxon>
        <taxon>Pentapetalae</taxon>
        <taxon>rosids</taxon>
        <taxon>fabids</taxon>
        <taxon>Fabales</taxon>
        <taxon>Fabaceae</taxon>
        <taxon>Papilionoideae</taxon>
        <taxon>50 kb inversion clade</taxon>
        <taxon>NPAAA clade</taxon>
        <taxon>indigoferoid/millettioid clade</taxon>
        <taxon>Phaseoleae</taxon>
        <taxon>Flemingia</taxon>
    </lineage>
</organism>
<evidence type="ECO:0000313" key="3">
    <source>
        <dbReference type="Proteomes" id="UP001603857"/>
    </source>
</evidence>
<comment type="caution">
    <text evidence="2">The sequence shown here is derived from an EMBL/GenBank/DDBJ whole genome shotgun (WGS) entry which is preliminary data.</text>
</comment>
<proteinExistence type="predicted"/>
<reference evidence="2 3" key="1">
    <citation type="submission" date="2024-08" db="EMBL/GenBank/DDBJ databases">
        <title>Insights into the chromosomal genome structure of Flemingia macrophylla.</title>
        <authorList>
            <person name="Ding Y."/>
            <person name="Zhao Y."/>
            <person name="Bi W."/>
            <person name="Wu M."/>
            <person name="Zhao G."/>
            <person name="Gong Y."/>
            <person name="Li W."/>
            <person name="Zhang P."/>
        </authorList>
    </citation>
    <scope>NUCLEOTIDE SEQUENCE [LARGE SCALE GENOMIC DNA]</scope>
    <source>
        <strain evidence="2">DYQJB</strain>
        <tissue evidence="2">Leaf</tissue>
    </source>
</reference>
<accession>A0ABD1M3U5</accession>
<dbReference type="PANTHER" id="PTHR32208:SF57">
    <property type="entry name" value="F14L17.20 PROTEIN"/>
    <property type="match status" value="1"/>
</dbReference>
<dbReference type="Pfam" id="PF07250">
    <property type="entry name" value="Glyoxal_oxid_N"/>
    <property type="match status" value="1"/>
</dbReference>
<evidence type="ECO:0000259" key="1">
    <source>
        <dbReference type="Pfam" id="PF07250"/>
    </source>
</evidence>
<protein>
    <recommendedName>
        <fullName evidence="1">Glyoxal oxidase N-terminal domain-containing protein</fullName>
    </recommendedName>
</protein>
<keyword evidence="3" id="KW-1185">Reference proteome</keyword>
<name>A0ABD1M3U5_9FABA</name>
<dbReference type="EMBL" id="JBGMDY010000006">
    <property type="protein sequence ID" value="KAL2330449.1"/>
    <property type="molecule type" value="Genomic_DNA"/>
</dbReference>
<gene>
    <name evidence="2" type="ORF">Fmac_018030</name>
</gene>
<feature type="domain" description="Glyoxal oxidase N-terminal" evidence="1">
    <location>
        <begin position="65"/>
        <end position="127"/>
    </location>
</feature>
<dbReference type="Proteomes" id="UP001603857">
    <property type="component" value="Unassembled WGS sequence"/>
</dbReference>
<dbReference type="AlphaFoldDB" id="A0ABD1M3U5"/>
<sequence>MLPTPSALSCYSLTPSTPLAPLPLMTCLSRLTPSMTATPTFAISPLSPTATPATSTTSLTTHFPIVPDDRIIILGSRNFFTYEFIPRNKNDKAFYFLIFLKVTCNPNRNEENNLYPFLHLFPNTNLFNLQLASYPEEVVDLFIIFRGTPRTSKSEGHDIENIDIDENYKIAAQNIYHVVAQN</sequence>
<dbReference type="InterPro" id="IPR009880">
    <property type="entry name" value="Glyoxal_oxidase_N"/>
</dbReference>
<evidence type="ECO:0000313" key="2">
    <source>
        <dbReference type="EMBL" id="KAL2330449.1"/>
    </source>
</evidence>
<dbReference type="PANTHER" id="PTHR32208">
    <property type="entry name" value="SECRETED PROTEIN-RELATED"/>
    <property type="match status" value="1"/>
</dbReference>